<proteinExistence type="predicted"/>
<dbReference type="Pfam" id="PF12432">
    <property type="entry name" value="INTS1_RP2B-bd"/>
    <property type="match status" value="1"/>
</dbReference>
<dbReference type="InterPro" id="IPR053965">
    <property type="entry name" value="INTS1_R4"/>
</dbReference>
<comment type="caution">
    <text evidence="6">The sequence shown here is derived from an EMBL/GenBank/DDBJ whole genome shotgun (WGS) entry which is preliminary data.</text>
</comment>
<organism evidence="6 7">
    <name type="scientific">Paragonimus westermani</name>
    <dbReference type="NCBI Taxonomy" id="34504"/>
    <lineage>
        <taxon>Eukaryota</taxon>
        <taxon>Metazoa</taxon>
        <taxon>Spiralia</taxon>
        <taxon>Lophotrochozoa</taxon>
        <taxon>Platyhelminthes</taxon>
        <taxon>Trematoda</taxon>
        <taxon>Digenea</taxon>
        <taxon>Plagiorchiida</taxon>
        <taxon>Troglotremata</taxon>
        <taxon>Troglotrematidae</taxon>
        <taxon>Paragonimus</taxon>
    </lineage>
</organism>
<evidence type="ECO:0000313" key="7">
    <source>
        <dbReference type="Proteomes" id="UP000699462"/>
    </source>
</evidence>
<evidence type="ECO:0000259" key="5">
    <source>
        <dbReference type="Pfam" id="PF22929"/>
    </source>
</evidence>
<dbReference type="GO" id="GO:0032039">
    <property type="term" value="C:integrator complex"/>
    <property type="evidence" value="ECO:0007669"/>
    <property type="project" value="InterPro"/>
</dbReference>
<dbReference type="InterPro" id="IPR022145">
    <property type="entry name" value="INTS1_RPB2-bd"/>
</dbReference>
<reference evidence="6 7" key="1">
    <citation type="submission" date="2019-07" db="EMBL/GenBank/DDBJ databases">
        <title>Annotation for the trematode Paragonimus westermani.</title>
        <authorList>
            <person name="Choi Y.-J."/>
        </authorList>
    </citation>
    <scope>NUCLEOTIDE SEQUENCE [LARGE SCALE GENOMIC DNA]</scope>
    <source>
        <strain evidence="6">180907_Pwestermani</strain>
    </source>
</reference>
<dbReference type="PANTHER" id="PTHR21224:SF1">
    <property type="entry name" value="INTEGRATOR COMPLEX SUBUNIT 1"/>
    <property type="match status" value="1"/>
</dbReference>
<sequence>MRGIKRTAAPAGALISLGTKTKRTTPSPSYPHSGLTKKAKTDFVEVEAGELVRRTESALSSGNVALAESLILSALNQVRANSGPSFGSNMSSSVSGLRMSGMSGSRLIAGFSIGLLVLAQAHPSLFGRIAVLDQLMGLLGMSPRELGISLPPGAVATISARARGLHVLVANLIYFAIEGQTKWPSHLVKLYLEDCLSDRVWVDQDECRLFVLNIETAFPKAFGDPRGLFTVLSNPPSVGSACASGTTSNQPPTTSNAVYYVIGLSNTSQSTRNDLPTSKSHDEIAEAVSTVVRTQATSVAKIVHGPDFINCVVPRFEACRQAIEVIIVNTLREAMGRRVAGSGVSSNSSSSTTGASGLANSATVGASPSAVSGGLPGGGGGSVGVSNVSGAGSSGDVTQLRNLIRTVGMAVGLPEIRGLVTTRLEPWLTNPKLQLFSVGLTALLATNCRLGALSPHDLDLMVSMIYRIRYKLLKPSIQSAFFESISHMAKAASTNLYTIINLCAASELRPAQASDAIEAKNQPGQHVSQSVLRIAEAVRIMTQREESTVESASTPASHGQQPSPLNSATMAAVAAGAATAACRASASAYFILPFLFQRFPTHWVRLVGSLLHERLLLSATSCLMPRDHSPLSEDQLLTESQNSLSSVYQFLRELSRNWRSNLGDPIGSSSPSSIAAQFGSQPFLPCAELAGALLQDRSHRGNTTVSIAANNIVNSLVASQDGPESKGHIAAFQSYLVGLVSLICALQMLSASRPYLNTVPTARRTSNHNEAMKAHQLASRQIRLAFLRWTKTILPPIVNAAVQASTSSETAVNAVVIACFEALKPASLIRRALMLESVHPLHRPEATTYELLPCYPTRMIWNGDQDQSPLARLVTDVCLPEKLAHQLLILGLEPSWQLLNPLEAVDMVCELVWRAASLARDSGLETLSVTKAEQLIDLMYASCAYISEQQLPPEMSQLAYAPVYWKVSITAVILAAHCLQTCGLHLWTNYPTIRRLMEMVITGEFTCSDQNSYAGCDASVFESERLNAEMELQLIIRLETMLLSANSKESSSPTVVVSPETSKLVGRLVRNNPRGPCRLPPLDQLNLFRFVSEHLGLGRRLWRSRDPDFLLELIRHQTSRATVQPWLVRLVESSDVEFELLPVQCLCEYLLCDAISRQLTVHEDILPSLMEHTAALDEWKWSKIRADLLVPFEKPPNSDAPNNDHHSWRLVHKLREDIRSFSSESTSDALVRCFFTRLSDQRCVVRRAVRQCLYILASSESMQHHAMQPDPVYSWLQVLRCLKHLPALRSQPVTLQTDCVASSEPFHHLLSAILASLLVEDDLDILTAYIIFLCQTTMDLGFVTWRPVITGLTGFILSRQSCTVHNLLHRQTKIVSDSSCLSSAYAALEALADIFVRYVEYNCTAAEAIPVDENKSVFVSWSADRQCPLELDCIQAQLILLTHTHPDLPTQQTRELVELFADDFPSDQSGGVSSWLRLRDAWFIPEDDRFRLPDLSPFVVPMPNFTTSDNLGACHLTFVCSTVATSPTPCLSTELRCRLIYTNHYPLLSGALWLITVPELLALVDQIRVFLLTPNSVHTLIEQLNSCLPKCDSTQRDLVESAVRRLAKRKNSTDTNTLHRPAPTKSPNLSDLRVSKSSRAGVSVSRQPGFPDHTKGSFWTQLLSTFGSLPCSQHFEVICEALHRLTRDSGIAVAWLDQLDQELVPFQPSPRATRIRANTRKSPMKLQTVPTHCDSSFFQTLDGHASWIDFLAPLVSVCMFSEPEPKSVSTRFVVRLETTLAHSTDLSPEVRRIIGRLMTHVCTLPSSLICPQTGPLGCPPILTQQTTEVAISEPPLEIPCSLGSVLDSVSLYGLADLPTNASFSIPMDTNVSVASSCLLQSLCGCIFACVNNSHDSVVMHTNASCFLLTELVDQANPMFLRDCVAHLLQLDNTELISPTRVLDFLTAVLTLPRLSYPVPRSEPRDRPDASIALSELTKLTLVEACKLVNYVLGEADYHLARYLGAVDRSNHSTLDRCLAKRTPLLDLAVTHWPSYSVLYLECIAGFVPWDAFRELEPRICPPEIHNTRWPLISGRLLIHLYLRWPGLVGLMHSSAKKTLILHSSGIKPPSSLIDETFLIPQPEIDRLGPLILVGLTASNETVAEASQLASKAFAVHHPGPFLRLLPVLSALSDGRLDLSWSQFSARKYHVLFDQFLHLLELLTFSVNANGEFAAVVRVDEHSPAVLFSEEAKPYGNVVDRLLANLISMLARFYAPSRRLSGLAFRLARLLEMYGRDAPWLQGPDRASGLRSANQSVLEELELLGSEFDEFGPVLDLLSSNPRTGPKPEQDYPVAGGFLPLSSDSLSKASRRWTLATVLPFVQQLKMSTDARVILPILEDLDDASKRRIETLFYFKTELESLISHPNKDVCTVAVRLLMRLLDYCPKLAPDVIESIVIPLLSPKLSEQGVLNPALLSVLPNMCLLAPQVAPRLLVTSAEYVLLGLVSEVNENLVSAVEEAVRRLTLEGLDNAVIDHAASALLTRSNLIRGS</sequence>
<dbReference type="InterPro" id="IPR038902">
    <property type="entry name" value="INTS1"/>
</dbReference>
<evidence type="ECO:0000259" key="3">
    <source>
        <dbReference type="Pfam" id="PF22927"/>
    </source>
</evidence>
<evidence type="ECO:0008006" key="8">
    <source>
        <dbReference type="Google" id="ProtNLM"/>
    </source>
</evidence>
<feature type="region of interest" description="Disordered" evidence="1">
    <location>
        <begin position="340"/>
        <end position="359"/>
    </location>
</feature>
<feature type="compositionally biased region" description="Polar residues" evidence="1">
    <location>
        <begin position="549"/>
        <end position="564"/>
    </location>
</feature>
<dbReference type="Pfam" id="PF22928">
    <property type="entry name" value="INTS1_R4"/>
    <property type="match status" value="1"/>
</dbReference>
<gene>
    <name evidence="6" type="ORF">P879_06481</name>
</gene>
<accession>A0A8T0D154</accession>
<feature type="region of interest" description="Disordered" evidence="1">
    <location>
        <begin position="1610"/>
        <end position="1634"/>
    </location>
</feature>
<dbReference type="SUPFAM" id="SSF48371">
    <property type="entry name" value="ARM repeat"/>
    <property type="match status" value="1"/>
</dbReference>
<dbReference type="InterPro" id="IPR053966">
    <property type="entry name" value="INTS1_INTS2-bd"/>
</dbReference>
<evidence type="ECO:0000313" key="6">
    <source>
        <dbReference type="EMBL" id="KAF8561610.1"/>
    </source>
</evidence>
<feature type="region of interest" description="Disordered" evidence="1">
    <location>
        <begin position="15"/>
        <end position="35"/>
    </location>
</feature>
<dbReference type="OrthoDB" id="19938at2759"/>
<dbReference type="Pfam" id="PF22927">
    <property type="entry name" value="INT1_R3"/>
    <property type="match status" value="1"/>
</dbReference>
<keyword evidence="7" id="KW-1185">Reference proteome</keyword>
<feature type="domain" description="Integrator complex subunit 1 R3" evidence="3">
    <location>
        <begin position="2143"/>
        <end position="2203"/>
    </location>
</feature>
<protein>
    <recommendedName>
        <fullName evidence="8">DUF3677 domain-containing protein</fullName>
    </recommendedName>
</protein>
<dbReference type="InterPro" id="IPR053964">
    <property type="entry name" value="INT1_R3"/>
</dbReference>
<feature type="domain" description="Integrator complex subunit 1 INTS2-binding" evidence="5">
    <location>
        <begin position="1231"/>
        <end position="1461"/>
    </location>
</feature>
<name>A0A8T0D154_9TREM</name>
<evidence type="ECO:0000259" key="2">
    <source>
        <dbReference type="Pfam" id="PF12432"/>
    </source>
</evidence>
<dbReference type="Pfam" id="PF22929">
    <property type="entry name" value="INTS1_INTS2-bd"/>
    <property type="match status" value="1"/>
</dbReference>
<dbReference type="GO" id="GO:0034474">
    <property type="term" value="P:U2 snRNA 3'-end processing"/>
    <property type="evidence" value="ECO:0007669"/>
    <property type="project" value="InterPro"/>
</dbReference>
<evidence type="ECO:0000256" key="1">
    <source>
        <dbReference type="SAM" id="MobiDB-lite"/>
    </source>
</evidence>
<feature type="compositionally biased region" description="Polar residues" evidence="1">
    <location>
        <begin position="1625"/>
        <end position="1634"/>
    </location>
</feature>
<dbReference type="Proteomes" id="UP000699462">
    <property type="component" value="Unassembled WGS sequence"/>
</dbReference>
<dbReference type="EMBL" id="JTDF01021613">
    <property type="protein sequence ID" value="KAF8561610.1"/>
    <property type="molecule type" value="Genomic_DNA"/>
</dbReference>
<feature type="domain" description="Integrator complex subunit 1 RPB2-binding" evidence="2">
    <location>
        <begin position="401"/>
        <end position="518"/>
    </location>
</feature>
<feature type="region of interest" description="Disordered" evidence="1">
    <location>
        <begin position="545"/>
        <end position="564"/>
    </location>
</feature>
<dbReference type="InterPro" id="IPR016024">
    <property type="entry name" value="ARM-type_fold"/>
</dbReference>
<evidence type="ECO:0000259" key="4">
    <source>
        <dbReference type="Pfam" id="PF22928"/>
    </source>
</evidence>
<feature type="domain" description="Integrator complex subunit 1 R4" evidence="4">
    <location>
        <begin position="2362"/>
        <end position="2464"/>
    </location>
</feature>
<dbReference type="PANTHER" id="PTHR21224">
    <property type="entry name" value="INTEGRATOR COMPLEX SUBUNIT 1"/>
    <property type="match status" value="1"/>
</dbReference>